<dbReference type="SUPFAM" id="SSF47005">
    <property type="entry name" value="Peripheral subunit-binding domain of 2-oxo acid dehydrogenase complex"/>
    <property type="match status" value="1"/>
</dbReference>
<dbReference type="PANTHER" id="PTHR43178:SF5">
    <property type="entry name" value="LIPOAMIDE ACYLTRANSFERASE COMPONENT OF BRANCHED-CHAIN ALPHA-KETO ACID DEHYDROGENASE COMPLEX, MITOCHONDRIAL"/>
    <property type="match status" value="1"/>
</dbReference>
<reference evidence="13 14" key="1">
    <citation type="submission" date="2024-10" db="EMBL/GenBank/DDBJ databases">
        <authorList>
            <person name="Kim D."/>
        </authorList>
    </citation>
    <scope>NUCLEOTIDE SEQUENCE [LARGE SCALE GENOMIC DNA]</scope>
    <source>
        <strain evidence="13">Taebaek</strain>
    </source>
</reference>
<dbReference type="GO" id="GO:0016746">
    <property type="term" value="F:acyltransferase activity"/>
    <property type="evidence" value="ECO:0007669"/>
    <property type="project" value="UniProtKB-KW"/>
</dbReference>
<sequence>MFLLHKFLPNLLTKCHYQQFASYHFSKSLFKLVQFNLSDIGEGIAEVQVKEWHVKEGDSIAEFDELCSVQSDKASVTITSRYNGKIKKMYYQPDEIAKVGLPLVDIEIAELSSEEEKEAPANVLPTLKTDAPSSLLPQSPKVIASPAVRRLIREYGIDTVGLTGSGRDGRILKEDILKLADVPPPTSFGKSPGSVTAFHSRDKPSGVEIDDESSSDSDNDSANEHRIPIRGYMRTMVRTMTEALRIPHFVYSDEIVADHLVELKKHLAPIAAQKGLSKLSFMPIFVKATSLALTKFPRLNASFDPSNEQLILKRSHNISLAIDTPDGLAVPNIKNCHKKTIWEIASDFEKLCSRAREGRLSLEDLSGGTFALSNVGSIGGTYMSPLLLPPQLVIGAIGSIRKIPRFDENGNLVATHVVTFSWSADHRVVDGATLARFSNCLKEFLEQPETMLAELR</sequence>
<comment type="subcellular location">
    <subcellularLocation>
        <location evidence="2">Mitochondrion matrix</location>
    </subcellularLocation>
</comment>
<evidence type="ECO:0000256" key="5">
    <source>
        <dbReference type="ARBA" id="ARBA00022823"/>
    </source>
</evidence>
<keyword evidence="6" id="KW-0809">Transit peptide</keyword>
<dbReference type="InterPro" id="IPR023213">
    <property type="entry name" value="CAT-like_dom_sf"/>
</dbReference>
<dbReference type="Gene3D" id="4.10.320.10">
    <property type="entry name" value="E3-binding domain"/>
    <property type="match status" value="1"/>
</dbReference>
<dbReference type="InterPro" id="IPR036625">
    <property type="entry name" value="E3-bd_dom_sf"/>
</dbReference>
<dbReference type="SUPFAM" id="SSF51230">
    <property type="entry name" value="Single hybrid motif"/>
    <property type="match status" value="1"/>
</dbReference>
<evidence type="ECO:0000256" key="2">
    <source>
        <dbReference type="ARBA" id="ARBA00004305"/>
    </source>
</evidence>
<evidence type="ECO:0000256" key="1">
    <source>
        <dbReference type="ARBA" id="ARBA00001938"/>
    </source>
</evidence>
<dbReference type="Pfam" id="PF02817">
    <property type="entry name" value="E3_binding"/>
    <property type="match status" value="1"/>
</dbReference>
<dbReference type="Pfam" id="PF00364">
    <property type="entry name" value="Biotin_lipoyl"/>
    <property type="match status" value="1"/>
</dbReference>
<dbReference type="InterPro" id="IPR000089">
    <property type="entry name" value="Biotin_lipoyl"/>
</dbReference>
<evidence type="ECO:0000256" key="10">
    <source>
        <dbReference type="SAM" id="MobiDB-lite"/>
    </source>
</evidence>
<evidence type="ECO:0000256" key="9">
    <source>
        <dbReference type="RuleBase" id="RU003423"/>
    </source>
</evidence>
<dbReference type="EC" id="2.3.1.-" evidence="9"/>
<dbReference type="InterPro" id="IPR001078">
    <property type="entry name" value="2-oxoacid_DH_actylTfrase"/>
</dbReference>
<evidence type="ECO:0000256" key="3">
    <source>
        <dbReference type="ARBA" id="ARBA00007317"/>
    </source>
</evidence>
<accession>A0ABD2JJU9</accession>
<comment type="similarity">
    <text evidence="3 9">Belongs to the 2-oxoacid dehydrogenase family.</text>
</comment>
<keyword evidence="4 9" id="KW-0808">Transferase</keyword>
<dbReference type="PANTHER" id="PTHR43178">
    <property type="entry name" value="DIHYDROLIPOAMIDE ACETYLTRANSFERASE COMPONENT OF PYRUVATE DEHYDROGENASE COMPLEX"/>
    <property type="match status" value="1"/>
</dbReference>
<keyword evidence="5 9" id="KW-0450">Lipoyl</keyword>
<dbReference type="Proteomes" id="UP001620645">
    <property type="component" value="Unassembled WGS sequence"/>
</dbReference>
<evidence type="ECO:0000259" key="11">
    <source>
        <dbReference type="PROSITE" id="PS50968"/>
    </source>
</evidence>
<dbReference type="GO" id="GO:0005759">
    <property type="term" value="C:mitochondrial matrix"/>
    <property type="evidence" value="ECO:0007669"/>
    <property type="project" value="UniProtKB-SubCell"/>
</dbReference>
<dbReference type="InterPro" id="IPR050743">
    <property type="entry name" value="2-oxoacid_DH_E2_comp"/>
</dbReference>
<feature type="domain" description="Lipoyl-binding" evidence="11">
    <location>
        <begin position="32"/>
        <end position="107"/>
    </location>
</feature>
<protein>
    <recommendedName>
        <fullName evidence="9">Dihydrolipoamide acetyltransferase component of pyruvate dehydrogenase complex</fullName>
        <ecNumber evidence="9">2.3.1.-</ecNumber>
    </recommendedName>
</protein>
<dbReference type="PROSITE" id="PS00189">
    <property type="entry name" value="LIPOYL"/>
    <property type="match status" value="1"/>
</dbReference>
<dbReference type="Pfam" id="PF00198">
    <property type="entry name" value="2-oxoacid_dh"/>
    <property type="match status" value="1"/>
</dbReference>
<gene>
    <name evidence="13" type="ORF">niasHS_007259</name>
</gene>
<feature type="compositionally biased region" description="Acidic residues" evidence="10">
    <location>
        <begin position="208"/>
        <end position="221"/>
    </location>
</feature>
<keyword evidence="8 9" id="KW-0012">Acyltransferase</keyword>
<dbReference type="Gene3D" id="3.30.559.10">
    <property type="entry name" value="Chloramphenicol acetyltransferase-like domain"/>
    <property type="match status" value="1"/>
</dbReference>
<evidence type="ECO:0000256" key="8">
    <source>
        <dbReference type="ARBA" id="ARBA00023315"/>
    </source>
</evidence>
<evidence type="ECO:0000313" key="14">
    <source>
        <dbReference type="Proteomes" id="UP001620645"/>
    </source>
</evidence>
<comment type="cofactor">
    <cofactor evidence="1 9">
        <name>(R)-lipoate</name>
        <dbReference type="ChEBI" id="CHEBI:83088"/>
    </cofactor>
</comment>
<dbReference type="InterPro" id="IPR003016">
    <property type="entry name" value="2-oxoA_DH_lipoyl-BS"/>
</dbReference>
<evidence type="ECO:0000256" key="7">
    <source>
        <dbReference type="ARBA" id="ARBA00023128"/>
    </source>
</evidence>
<comment type="caution">
    <text evidence="13">The sequence shown here is derived from an EMBL/GenBank/DDBJ whole genome shotgun (WGS) entry which is preliminary data.</text>
</comment>
<evidence type="ECO:0000313" key="13">
    <source>
        <dbReference type="EMBL" id="KAL3090884.1"/>
    </source>
</evidence>
<dbReference type="FunFam" id="2.40.50.100:FF:000013">
    <property type="entry name" value="Dihydrolipoamide acetyltransferase component of pyruvate dehydrogenase complex"/>
    <property type="match status" value="1"/>
</dbReference>
<evidence type="ECO:0000259" key="12">
    <source>
        <dbReference type="PROSITE" id="PS51826"/>
    </source>
</evidence>
<organism evidence="13 14">
    <name type="scientific">Heterodera schachtii</name>
    <name type="common">Sugarbeet cyst nematode worm</name>
    <name type="synonym">Tylenchus schachtii</name>
    <dbReference type="NCBI Taxonomy" id="97005"/>
    <lineage>
        <taxon>Eukaryota</taxon>
        <taxon>Metazoa</taxon>
        <taxon>Ecdysozoa</taxon>
        <taxon>Nematoda</taxon>
        <taxon>Chromadorea</taxon>
        <taxon>Rhabditida</taxon>
        <taxon>Tylenchina</taxon>
        <taxon>Tylenchomorpha</taxon>
        <taxon>Tylenchoidea</taxon>
        <taxon>Heteroderidae</taxon>
        <taxon>Heteroderinae</taxon>
        <taxon>Heterodera</taxon>
    </lineage>
</organism>
<proteinExistence type="inferred from homology"/>
<dbReference type="SUPFAM" id="SSF52777">
    <property type="entry name" value="CoA-dependent acyltransferases"/>
    <property type="match status" value="1"/>
</dbReference>
<dbReference type="AlphaFoldDB" id="A0ABD2JJU9"/>
<dbReference type="PROSITE" id="PS50968">
    <property type="entry name" value="BIOTINYL_LIPOYL"/>
    <property type="match status" value="1"/>
</dbReference>
<dbReference type="Gene3D" id="2.40.50.100">
    <property type="match status" value="1"/>
</dbReference>
<dbReference type="PROSITE" id="PS51826">
    <property type="entry name" value="PSBD"/>
    <property type="match status" value="1"/>
</dbReference>
<dbReference type="InterPro" id="IPR004167">
    <property type="entry name" value="PSBD"/>
</dbReference>
<dbReference type="FunFam" id="3.30.559.10:FF:000027">
    <property type="entry name" value="Dihydrolipoamide acetyltransferase component of pyruvate dehydrogenase complex"/>
    <property type="match status" value="1"/>
</dbReference>
<dbReference type="CDD" id="cd06849">
    <property type="entry name" value="lipoyl_domain"/>
    <property type="match status" value="1"/>
</dbReference>
<dbReference type="InterPro" id="IPR011053">
    <property type="entry name" value="Single_hybrid_motif"/>
</dbReference>
<name>A0ABD2JJU9_HETSC</name>
<keyword evidence="14" id="KW-1185">Reference proteome</keyword>
<feature type="region of interest" description="Disordered" evidence="10">
    <location>
        <begin position="183"/>
        <end position="226"/>
    </location>
</feature>
<keyword evidence="7" id="KW-0496">Mitochondrion</keyword>
<dbReference type="EMBL" id="JBICCN010000138">
    <property type="protein sequence ID" value="KAL3090884.1"/>
    <property type="molecule type" value="Genomic_DNA"/>
</dbReference>
<evidence type="ECO:0000256" key="4">
    <source>
        <dbReference type="ARBA" id="ARBA00022679"/>
    </source>
</evidence>
<evidence type="ECO:0000256" key="6">
    <source>
        <dbReference type="ARBA" id="ARBA00022946"/>
    </source>
</evidence>
<feature type="domain" description="Peripheral subunit-binding (PSBD)" evidence="12">
    <location>
        <begin position="143"/>
        <end position="180"/>
    </location>
</feature>